<feature type="domain" description="DUF7730" evidence="1">
    <location>
        <begin position="488"/>
        <end position="591"/>
    </location>
</feature>
<accession>A0A1V8T6X6</accession>
<name>A0A1V8T6X6_9PEZI</name>
<dbReference type="AlphaFoldDB" id="A0A1V8T6X6"/>
<dbReference type="PANTHER" id="PTHR42085">
    <property type="entry name" value="F-BOX DOMAIN-CONTAINING PROTEIN"/>
    <property type="match status" value="1"/>
</dbReference>
<evidence type="ECO:0000313" key="2">
    <source>
        <dbReference type="EMBL" id="OQO07100.1"/>
    </source>
</evidence>
<evidence type="ECO:0000313" key="3">
    <source>
        <dbReference type="Proteomes" id="UP000192596"/>
    </source>
</evidence>
<proteinExistence type="predicted"/>
<dbReference type="EMBL" id="NAJO01000015">
    <property type="protein sequence ID" value="OQO07100.1"/>
    <property type="molecule type" value="Genomic_DNA"/>
</dbReference>
<dbReference type="InterPro" id="IPR038883">
    <property type="entry name" value="AN11006-like"/>
</dbReference>
<protein>
    <recommendedName>
        <fullName evidence="1">DUF7730 domain-containing protein</fullName>
    </recommendedName>
</protein>
<dbReference type="InterPro" id="IPR056632">
    <property type="entry name" value="DUF7730"/>
</dbReference>
<dbReference type="InParanoid" id="A0A1V8T6X6"/>
<dbReference type="OrthoDB" id="5272396at2759"/>
<dbReference type="Proteomes" id="UP000192596">
    <property type="component" value="Unassembled WGS sequence"/>
</dbReference>
<dbReference type="Pfam" id="PF24864">
    <property type="entry name" value="DUF7730"/>
    <property type="match status" value="1"/>
</dbReference>
<reference evidence="3" key="1">
    <citation type="submission" date="2017-03" db="EMBL/GenBank/DDBJ databases">
        <title>Genomes of endolithic fungi from Antarctica.</title>
        <authorList>
            <person name="Coleine C."/>
            <person name="Masonjones S."/>
            <person name="Stajich J.E."/>
        </authorList>
    </citation>
    <scope>NUCLEOTIDE SEQUENCE [LARGE SCALE GENOMIC DNA]</scope>
    <source>
        <strain evidence="3">CCFEE 5527</strain>
    </source>
</reference>
<evidence type="ECO:0000259" key="1">
    <source>
        <dbReference type="Pfam" id="PF24864"/>
    </source>
</evidence>
<dbReference type="PANTHER" id="PTHR42085:SF2">
    <property type="entry name" value="F-BOX DOMAIN-CONTAINING PROTEIN"/>
    <property type="match status" value="1"/>
</dbReference>
<keyword evidence="3" id="KW-1185">Reference proteome</keyword>
<gene>
    <name evidence="2" type="ORF">B0A48_07668</name>
</gene>
<sequence length="981" mass="111697">MARPTTTSCIFTDRVPTEVRKMISSHVLIQPKPFVFTNTFPKNNIIDGKRKCRWVVSDHHREPSRPGEYWDEDRRVWCSTQPRVTALLQTCRAFYAEAADVFYSENSCWFRGTTEAMRVMEQFGSVKSAIRTIVLDGYAKHSAARIWKSLVPLTNLRSVSIGHERLCQMQPPDAAPRLATMVRQMLPLVKVLTESYARQRLPIRAVDVLEIRPAEHDCPLCCCVTSATRGLAWHAYQTASATVKEIRTLILHHLLARDKPIEFWHHQLANEHNKMHTKWVAHPHHRLKNHPGQIFNQETKTWIPAPRLTSILETCKLFAIESAEVLYGSNTFKFYNNTSAAGFLGALSNTKRFIKEIMIDRYGRGSRPAFWESLLPLVNLRSLEIDHLEICYDTRVPSSIKALQRRMLPLLVVLRDSYQQQGLTADPINVFRIWDADYRSPWPLRNFQQHCSTIMALRERTKKSKSKSSNSTLAALPPSISTMPPPPCYLLDRLPIEIRKDIFAYVLTKQWPIQFAVVRPAGKGFGKYVQRFHNRNSKHPGQVYDPKTRSWVQAPLVTTALLQTCKQIQAEASEVFYGCNEFQFKTASVATGWLTTFEGPKHAIKILDIGGALTTKSAKGFWKALLPLVHLRVLKLEHIHMCPKSLSKSITLAALQRELMPFLKVLKESYKRQGLAANAAEVLQISNYRCWGCMCTCGKAPKCKAACTDSKDWEENYAAFEVGHAALVKTVGAAMKETVTGLEIRKEIFSYVLTKEKPIKFQYIQPRNDEGNRTRKWVARPQTTYNTTNHRYEKIRHRLGAELLSTCKLFHLEASEVLFSCNVFSFPTTTAVISFVETIGGPKYAIKAISVDQYVKNNSKAFWLSLLPLVNLRSISLPHDSLCQNRDTCIKLSLLQLHMKPLLRTLRTAYDQRQQSIDLQALVQVRSASWGHCLPCVRQSPELRRDGFIGYASASKHAELEAPEVQKLKDSMQALIAAALQ</sequence>
<comment type="caution">
    <text evidence="2">The sequence shown here is derived from an EMBL/GenBank/DDBJ whole genome shotgun (WGS) entry which is preliminary data.</text>
</comment>
<organism evidence="2 3">
    <name type="scientific">Cryoendolithus antarcticus</name>
    <dbReference type="NCBI Taxonomy" id="1507870"/>
    <lineage>
        <taxon>Eukaryota</taxon>
        <taxon>Fungi</taxon>
        <taxon>Dikarya</taxon>
        <taxon>Ascomycota</taxon>
        <taxon>Pezizomycotina</taxon>
        <taxon>Dothideomycetes</taxon>
        <taxon>Dothideomycetidae</taxon>
        <taxon>Cladosporiales</taxon>
        <taxon>Cladosporiaceae</taxon>
        <taxon>Cryoendolithus</taxon>
    </lineage>
</organism>